<evidence type="ECO:0008006" key="3">
    <source>
        <dbReference type="Google" id="ProtNLM"/>
    </source>
</evidence>
<dbReference type="OrthoDB" id="1625439at2"/>
<gene>
    <name evidence="1" type="ORF">FX155_07760</name>
</gene>
<dbReference type="EMBL" id="VULN01000010">
    <property type="protein sequence ID" value="MSS82487.1"/>
    <property type="molecule type" value="Genomic_DNA"/>
</dbReference>
<dbReference type="AlphaFoldDB" id="A0A6N7VLF1"/>
<reference evidence="1 2" key="1">
    <citation type="submission" date="2019-08" db="EMBL/GenBank/DDBJ databases">
        <title>In-depth cultivation of the pig gut microbiome towards novel bacterial diversity and tailored functional studies.</title>
        <authorList>
            <person name="Wylensek D."/>
            <person name="Hitch T.C.A."/>
            <person name="Clavel T."/>
        </authorList>
    </citation>
    <scope>NUCLEOTIDE SEQUENCE [LARGE SCALE GENOMIC DNA]</scope>
    <source>
        <strain evidence="1 2">WCA-389-WT-5B</strain>
    </source>
</reference>
<evidence type="ECO:0000313" key="2">
    <source>
        <dbReference type="Proteomes" id="UP000441455"/>
    </source>
</evidence>
<sequence>MVRVSFRADALSKKLRQAPGEVQKQLREAMDISVRDVQERAREEHKFISRTGQAEGSIHTTVEGSGDHLAGTVYTTLPHAVYQHQGTRSHTIVPRSKTVLRWSEGGQFVFSKRSQVKGIQADPFIFNAFDKEKPAIISRFKKAAEKLGMG</sequence>
<evidence type="ECO:0000313" key="1">
    <source>
        <dbReference type="EMBL" id="MSS82487.1"/>
    </source>
</evidence>
<comment type="caution">
    <text evidence="1">The sequence shown here is derived from an EMBL/GenBank/DDBJ whole genome shotgun (WGS) entry which is preliminary data.</text>
</comment>
<name>A0A6N7VLF1_ACIFE</name>
<protein>
    <recommendedName>
        <fullName evidence="3">HK97 gp10 family phage protein</fullName>
    </recommendedName>
</protein>
<organism evidence="1 2">
    <name type="scientific">Acidaminococcus fermentans</name>
    <dbReference type="NCBI Taxonomy" id="905"/>
    <lineage>
        <taxon>Bacteria</taxon>
        <taxon>Bacillati</taxon>
        <taxon>Bacillota</taxon>
        <taxon>Negativicutes</taxon>
        <taxon>Acidaminococcales</taxon>
        <taxon>Acidaminococcaceae</taxon>
        <taxon>Acidaminococcus</taxon>
    </lineage>
</organism>
<proteinExistence type="predicted"/>
<accession>A0A6N7VLF1</accession>
<dbReference type="Proteomes" id="UP000441455">
    <property type="component" value="Unassembled WGS sequence"/>
</dbReference>